<evidence type="ECO:0000256" key="2">
    <source>
        <dbReference type="ARBA" id="ARBA00022737"/>
    </source>
</evidence>
<dbReference type="InterPro" id="IPR027417">
    <property type="entry name" value="P-loop_NTPase"/>
</dbReference>
<dbReference type="Gene3D" id="1.20.5.190">
    <property type="match status" value="2"/>
</dbReference>
<dbReference type="PANTHER" id="PTHR13140:SF706">
    <property type="entry name" value="DILUTE CLASS UNCONVENTIONAL MYOSIN, ISOFORM C"/>
    <property type="match status" value="1"/>
</dbReference>
<evidence type="ECO:0000256" key="4">
    <source>
        <dbReference type="ARBA" id="ARBA00022840"/>
    </source>
</evidence>
<dbReference type="FunFam" id="1.10.10.820:FF:000001">
    <property type="entry name" value="Myosin heavy chain"/>
    <property type="match status" value="1"/>
</dbReference>
<evidence type="ECO:0000256" key="3">
    <source>
        <dbReference type="ARBA" id="ARBA00022741"/>
    </source>
</evidence>
<comment type="similarity">
    <text evidence="8">Belongs to the TRAFAC class myosin-kinesin ATPase superfamily. Myosin family. Plant myosin class VIII subfamily.</text>
</comment>
<protein>
    <recommendedName>
        <fullName evidence="12">Myosin motor domain-containing protein</fullName>
    </recommendedName>
</protein>
<evidence type="ECO:0000256" key="5">
    <source>
        <dbReference type="ARBA" id="ARBA00023123"/>
    </source>
</evidence>
<feature type="binding site" evidence="9">
    <location>
        <begin position="454"/>
        <end position="461"/>
    </location>
    <ligand>
        <name>ATP</name>
        <dbReference type="ChEBI" id="CHEBI:30616"/>
    </ligand>
</feature>
<dbReference type="OMA" id="HNADENA"/>
<dbReference type="InterPro" id="IPR036961">
    <property type="entry name" value="Kinesin_motor_dom_sf"/>
</dbReference>
<feature type="region of interest" description="Disordered" evidence="11">
    <location>
        <begin position="1132"/>
        <end position="1182"/>
    </location>
</feature>
<keyword evidence="6 9" id="KW-0505">Motor protein</keyword>
<dbReference type="PANTHER" id="PTHR13140">
    <property type="entry name" value="MYOSIN"/>
    <property type="match status" value="1"/>
</dbReference>
<feature type="compositionally biased region" description="Basic and acidic residues" evidence="11">
    <location>
        <begin position="246"/>
        <end position="260"/>
    </location>
</feature>
<reference evidence="13" key="1">
    <citation type="submission" date="2021-08" db="EMBL/GenBank/DDBJ databases">
        <title>WGS assembly of Ceratopteris richardii.</title>
        <authorList>
            <person name="Marchant D.B."/>
            <person name="Chen G."/>
            <person name="Jenkins J."/>
            <person name="Shu S."/>
            <person name="Leebens-Mack J."/>
            <person name="Grimwood J."/>
            <person name="Schmutz J."/>
            <person name="Soltis P."/>
            <person name="Soltis D."/>
            <person name="Chen Z.-H."/>
        </authorList>
    </citation>
    <scope>NUCLEOTIDE SEQUENCE</scope>
    <source>
        <strain evidence="13">Whitten #5841</strain>
        <tissue evidence="13">Leaf</tissue>
    </source>
</reference>
<feature type="compositionally biased region" description="Polar residues" evidence="11">
    <location>
        <begin position="1304"/>
        <end position="1314"/>
    </location>
</feature>
<dbReference type="SUPFAM" id="SSF52540">
    <property type="entry name" value="P-loop containing nucleoside triphosphate hydrolases"/>
    <property type="match status" value="1"/>
</dbReference>
<comment type="caution">
    <text evidence="13">The sequence shown here is derived from an EMBL/GenBank/DDBJ whole genome shotgun (WGS) entry which is preliminary data.</text>
</comment>
<feature type="region of interest" description="Disordered" evidence="11">
    <location>
        <begin position="225"/>
        <end position="262"/>
    </location>
</feature>
<keyword evidence="3 9" id="KW-0547">Nucleotide-binding</keyword>
<evidence type="ECO:0000256" key="8">
    <source>
        <dbReference type="ARBA" id="ARBA00060862"/>
    </source>
</evidence>
<evidence type="ECO:0000256" key="7">
    <source>
        <dbReference type="ARBA" id="ARBA00023203"/>
    </source>
</evidence>
<evidence type="ECO:0000313" key="14">
    <source>
        <dbReference type="Proteomes" id="UP000825935"/>
    </source>
</evidence>
<keyword evidence="10" id="KW-0175">Coiled coil</keyword>
<dbReference type="PRINTS" id="PR00193">
    <property type="entry name" value="MYOSINHEAVY"/>
</dbReference>
<organism evidence="13 14">
    <name type="scientific">Ceratopteris richardii</name>
    <name type="common">Triangle waterfern</name>
    <dbReference type="NCBI Taxonomy" id="49495"/>
    <lineage>
        <taxon>Eukaryota</taxon>
        <taxon>Viridiplantae</taxon>
        <taxon>Streptophyta</taxon>
        <taxon>Embryophyta</taxon>
        <taxon>Tracheophyta</taxon>
        <taxon>Polypodiopsida</taxon>
        <taxon>Polypodiidae</taxon>
        <taxon>Polypodiales</taxon>
        <taxon>Pteridineae</taxon>
        <taxon>Pteridaceae</taxon>
        <taxon>Parkerioideae</taxon>
        <taxon>Ceratopteris</taxon>
    </lineage>
</organism>
<evidence type="ECO:0000256" key="11">
    <source>
        <dbReference type="SAM" id="MobiDB-lite"/>
    </source>
</evidence>
<evidence type="ECO:0000259" key="12">
    <source>
        <dbReference type="PROSITE" id="PS51456"/>
    </source>
</evidence>
<feature type="domain" description="Myosin motor" evidence="12">
    <location>
        <begin position="361"/>
        <end position="1034"/>
    </location>
</feature>
<sequence>MGSPSAVSHSFPLYHHLNHGTADTHRLLHSFSLPGLSSVPTEISTSSNCGQLVASSYGNHNETACRDVEDHLEGFDDFTAQTMDFFQPVHHENDGTWNADISVYSSRTAVSTCAKLQTLKSDDTSEKPVSTCHKTHQKEVLDVLSDRHHGNLYRHYLKLTTLDPKCKRSTIAGSLTITKDMEEDSKCINITELLHDSRSGKTIGSDSHEVPWIIDTEERYTGAANRTGTCPLISRDPSDEENLDPGIDKESDLPDDDKSSKNLNEQAECNLGVLPKKSQAHDKLLSSKPWKEDSVGPGFKKNSRVWCLLLDNKWSLGDVESMNHEEAFVSIRNIQSSCKSRIQLVRIPLAKVFPANPEILEGAADLVQLSYLNEPAVLHNLACRYGKEEIYTKAGSVLIAVNPFKRVSLYTHDFVETYSKPTNEDLAPHVYSTMAYAYKAMMQDGVNQSIIISGESGAGKTETAKIAMQYLAAVGGGGGIEKEILETNPILEAFGNAKTLRNDNSSRFGKLIDIYFDGSGKICGAKIETYLLEKSRVVQQVKGERSYHIFYQLCAGASDNLREQIHLLPAKDYLYLNQSSCLFIDNVDDSFDFVAVQRAMKAVQISEEYQNKVFAMLAAILWLGNVTFSVIDDENHVEVDDNEALSCTADLLKCSKTRLMEALTTRKIRAGHEDIVQKLNYSQAVDSRDALAKAIYAGLFDWLVEWINKSFESARNFTDRFITILDIYGFESFVKNGFEQLCINYANERLQQYSNLHLFKLEQEEYTSEGIDWTRVEFKDNQDCLELFEKKPLGLISLLDEECTFPKGTDYTFAEKIKKHLDGTSCFQAERGASFRVKHYAGEVTYETMGFLEKNKDTLNFDFLRLLASCESPLPQIFATKLEEDLQQRTDPSRKNSSESNKLSISTKFKGQLCRLMQRLGDTEPHFVRCIKPNTLQRPDLFEEDLVLQQLRSCGVLEIVRISRAGYPTRLSHKNFANRYGFLLPTTSLLQNDSLNKCVAILHQFNIPPEMYQMGFTKIFLRAGQIGSLEDSRLRTLQAIIHFQKLYRGFKVRCYMKKLKRVTLYLQSLIRGKQAREKYQIIFRQIKSAILIQRFTRSKAERQSFLILRHNAILIQRAARIWLIRRHKNASERDSSSGVKSPSEQKEHPDLMDEHSEDEDSEAVSMVPEKKSESPSCVSPSELENLENRLVLAENALKDKEAENNIMHQRLKEYEARWSDYRAEISSLEQMWHAQITSLQAGLSTMKKTLASQVSQTSLAEVDVRLLARSSAIERRAALHILPANEDEDVDWEGMSSEAKTPDNESISRTASIPPSNLSPYHSGVVGLWREFEHRSQVFIDDAAFLKEVKSGETKASINPDDELRNLKLCFNTWKKDFKHRLHETKLALQKLGDVEQKSAEKLKKNWWRMRKAHCKGIMAHP</sequence>
<gene>
    <name evidence="13" type="ORF">KP509_21G040400</name>
</gene>
<dbReference type="Gene3D" id="1.20.58.530">
    <property type="match status" value="1"/>
</dbReference>
<proteinExistence type="inferred from homology"/>
<keyword evidence="2" id="KW-0677">Repeat</keyword>
<dbReference type="FunFam" id="1.20.58.530:FF:000013">
    <property type="entry name" value="Unconventional myosin-XIX"/>
    <property type="match status" value="1"/>
</dbReference>
<feature type="compositionally biased region" description="Basic and acidic residues" evidence="11">
    <location>
        <begin position="1143"/>
        <end position="1154"/>
    </location>
</feature>
<dbReference type="GO" id="GO:0000146">
    <property type="term" value="F:microfilament motor activity"/>
    <property type="evidence" value="ECO:0007669"/>
    <property type="project" value="TreeGrafter"/>
</dbReference>
<accession>A0A8T2SCR5</accession>
<dbReference type="GO" id="GO:0007015">
    <property type="term" value="P:actin filament organization"/>
    <property type="evidence" value="ECO:0007669"/>
    <property type="project" value="TreeGrafter"/>
</dbReference>
<dbReference type="GO" id="GO:0005524">
    <property type="term" value="F:ATP binding"/>
    <property type="evidence" value="ECO:0007669"/>
    <property type="project" value="UniProtKB-UniRule"/>
</dbReference>
<evidence type="ECO:0000256" key="1">
    <source>
        <dbReference type="ARBA" id="ARBA00022528"/>
    </source>
</evidence>
<dbReference type="InterPro" id="IPR000048">
    <property type="entry name" value="IQ_motif_EF-hand-BS"/>
</dbReference>
<dbReference type="OrthoDB" id="6108017at2759"/>
<evidence type="ECO:0000313" key="13">
    <source>
        <dbReference type="EMBL" id="KAH7315217.1"/>
    </source>
</evidence>
<dbReference type="Proteomes" id="UP000825935">
    <property type="component" value="Chromosome 21"/>
</dbReference>
<feature type="region of interest" description="Disordered" evidence="11">
    <location>
        <begin position="1290"/>
        <end position="1314"/>
    </location>
</feature>
<dbReference type="EMBL" id="CM035426">
    <property type="protein sequence ID" value="KAH7315217.1"/>
    <property type="molecule type" value="Genomic_DNA"/>
</dbReference>
<dbReference type="Gene3D" id="6.20.240.20">
    <property type="match status" value="1"/>
</dbReference>
<dbReference type="GO" id="GO:0005737">
    <property type="term" value="C:cytoplasm"/>
    <property type="evidence" value="ECO:0007669"/>
    <property type="project" value="TreeGrafter"/>
</dbReference>
<evidence type="ECO:0000256" key="10">
    <source>
        <dbReference type="SAM" id="Coils"/>
    </source>
</evidence>
<evidence type="ECO:0000256" key="6">
    <source>
        <dbReference type="ARBA" id="ARBA00023175"/>
    </source>
</evidence>
<dbReference type="GO" id="GO:0051015">
    <property type="term" value="F:actin filament binding"/>
    <property type="evidence" value="ECO:0007669"/>
    <property type="project" value="TreeGrafter"/>
</dbReference>
<dbReference type="PROSITE" id="PS51456">
    <property type="entry name" value="MYOSIN_MOTOR"/>
    <property type="match status" value="1"/>
</dbReference>
<keyword evidence="4 9" id="KW-0067">ATP-binding</keyword>
<dbReference type="Pfam" id="PF00063">
    <property type="entry name" value="Myosin_head"/>
    <property type="match status" value="1"/>
</dbReference>
<keyword evidence="7 9" id="KW-0009">Actin-binding</keyword>
<feature type="region of interest" description="Actin-binding" evidence="9">
    <location>
        <begin position="913"/>
        <end position="935"/>
    </location>
</feature>
<evidence type="ECO:0000256" key="9">
    <source>
        <dbReference type="PROSITE-ProRule" id="PRU00782"/>
    </source>
</evidence>
<keyword evidence="14" id="KW-1185">Reference proteome</keyword>
<dbReference type="GO" id="GO:0016459">
    <property type="term" value="C:myosin complex"/>
    <property type="evidence" value="ECO:0007669"/>
    <property type="project" value="UniProtKB-KW"/>
</dbReference>
<dbReference type="Gene3D" id="3.40.850.10">
    <property type="entry name" value="Kinesin motor domain"/>
    <property type="match status" value="1"/>
</dbReference>
<dbReference type="InterPro" id="IPR001609">
    <property type="entry name" value="Myosin_head_motor_dom-like"/>
</dbReference>
<dbReference type="SMART" id="SM00015">
    <property type="entry name" value="IQ"/>
    <property type="match status" value="4"/>
</dbReference>
<dbReference type="SMART" id="SM00242">
    <property type="entry name" value="MYSc"/>
    <property type="match status" value="1"/>
</dbReference>
<name>A0A8T2SCR5_CERRI</name>
<keyword evidence="1" id="KW-0934">Plastid</keyword>
<keyword evidence="1" id="KW-0150">Chloroplast</keyword>
<dbReference type="Gene3D" id="1.10.10.820">
    <property type="match status" value="1"/>
</dbReference>
<dbReference type="PROSITE" id="PS50096">
    <property type="entry name" value="IQ"/>
    <property type="match status" value="2"/>
</dbReference>
<dbReference type="GO" id="GO:0030048">
    <property type="term" value="P:actin filament-based movement"/>
    <property type="evidence" value="ECO:0007669"/>
    <property type="project" value="UniProtKB-ARBA"/>
</dbReference>
<dbReference type="CDD" id="cd01383">
    <property type="entry name" value="MYSc_Myo8"/>
    <property type="match status" value="1"/>
</dbReference>
<feature type="coiled-coil region" evidence="10">
    <location>
        <begin position="1183"/>
        <end position="1231"/>
    </location>
</feature>
<dbReference type="Gene3D" id="1.20.120.720">
    <property type="entry name" value="Myosin VI head, motor domain, U50 subdomain"/>
    <property type="match status" value="1"/>
</dbReference>
<dbReference type="InterPro" id="IPR036022">
    <property type="entry name" value="MYSc_Myo8"/>
</dbReference>
<keyword evidence="5 9" id="KW-0518">Myosin</keyword>
<dbReference type="GO" id="GO:0016020">
    <property type="term" value="C:membrane"/>
    <property type="evidence" value="ECO:0007669"/>
    <property type="project" value="TreeGrafter"/>
</dbReference>